<gene>
    <name evidence="1" type="ORF">CPY51_02440</name>
</gene>
<proteinExistence type="predicted"/>
<dbReference type="Proteomes" id="UP000248925">
    <property type="component" value="Unassembled WGS sequence"/>
</dbReference>
<accession>A0A2W4EWG1</accession>
<name>A0A2W4EWG1_9HYPH</name>
<evidence type="ECO:0008006" key="3">
    <source>
        <dbReference type="Google" id="ProtNLM"/>
    </source>
</evidence>
<protein>
    <recommendedName>
        <fullName evidence="3">DUF5330 domain-containing protein</fullName>
    </recommendedName>
</protein>
<dbReference type="AlphaFoldDB" id="A0A2W4EWG1"/>
<evidence type="ECO:0000313" key="1">
    <source>
        <dbReference type="EMBL" id="PZM17316.1"/>
    </source>
</evidence>
<organism evidence="1 2">
    <name type="scientific">Rhizobium tubonense</name>
    <dbReference type="NCBI Taxonomy" id="484088"/>
    <lineage>
        <taxon>Bacteria</taxon>
        <taxon>Pseudomonadati</taxon>
        <taxon>Pseudomonadota</taxon>
        <taxon>Alphaproteobacteria</taxon>
        <taxon>Hyphomicrobiales</taxon>
        <taxon>Rhizobiaceae</taxon>
        <taxon>Rhizobium/Agrobacterium group</taxon>
        <taxon>Rhizobium</taxon>
    </lineage>
</organism>
<reference evidence="1 2" key="1">
    <citation type="journal article" date="2018" name="Sci. Rep.">
        <title>Rhizobium tumorigenes sp. nov., a novel plant tumorigenic bacterium isolated from cane gall tumors on thornless blackberry.</title>
        <authorList>
            <person name="Kuzmanovi N."/>
            <person name="Smalla K."/>
            <person name="Gronow S."/>
            <person name="PuBawska J."/>
        </authorList>
    </citation>
    <scope>NUCLEOTIDE SEQUENCE [LARGE SCALE GENOMIC DNA]</scope>
    <source>
        <strain evidence="1 2">CCBAU 85046</strain>
    </source>
</reference>
<dbReference type="InterPro" id="IPR035220">
    <property type="entry name" value="DUF5330"/>
</dbReference>
<evidence type="ECO:0000313" key="2">
    <source>
        <dbReference type="Proteomes" id="UP000248925"/>
    </source>
</evidence>
<keyword evidence="2" id="KW-1185">Reference proteome</keyword>
<dbReference type="EMBL" id="PCDP01000001">
    <property type="protein sequence ID" value="PZM17316.1"/>
    <property type="molecule type" value="Genomic_DNA"/>
</dbReference>
<dbReference type="OrthoDB" id="7923950at2"/>
<dbReference type="Pfam" id="PF17264">
    <property type="entry name" value="DUF5330"/>
    <property type="match status" value="1"/>
</dbReference>
<dbReference type="RefSeq" id="WP_111158643.1">
    <property type="nucleotide sequence ID" value="NZ_PCDP01000001.1"/>
</dbReference>
<comment type="caution">
    <text evidence="1">The sequence shown here is derived from an EMBL/GenBank/DDBJ whole genome shotgun (WGS) entry which is preliminary data.</text>
</comment>
<sequence length="168" mass="17495">MWFLIKTAFWFSLVLVLLPVFSSQSTSRLQGEPKVQVSDAFGAATGAFQYVSALCSEKPDVCVKGGETFTALGYRAREGALVAYQFLDSQFSGNKADDKGAIPADTIKNADAAIGKAGQAALSKIVAAAAMQPMPAKPAADNDAADAVVTGTVATHGFIPVPQRKPAI</sequence>